<reference evidence="2" key="1">
    <citation type="submission" date="2019-06" db="EMBL/GenBank/DDBJ databases">
        <title>Gordonia isolated from sludge of a wastewater treatment plant.</title>
        <authorList>
            <person name="Tamura T."/>
            <person name="Aoyama K."/>
            <person name="Kang Y."/>
            <person name="Saito S."/>
            <person name="Akiyama N."/>
            <person name="Yazawa K."/>
            <person name="Gonoi T."/>
            <person name="Mikami Y."/>
        </authorList>
    </citation>
    <scope>NUCLEOTIDE SEQUENCE [LARGE SCALE GENOMIC DNA]</scope>
    <source>
        <strain evidence="2">NBRC 107697</strain>
    </source>
</reference>
<proteinExistence type="predicted"/>
<sequence>MVFEKLGEVYIVPSAAFADQYNGFTGSDPRDVVIVATKLKIEPLIPISEMSTWPASS</sequence>
<keyword evidence="2" id="KW-1185">Reference proteome</keyword>
<name>A0A7M4BQ68_9ACTN</name>
<evidence type="ECO:0000313" key="2">
    <source>
        <dbReference type="Proteomes" id="UP000444980"/>
    </source>
</evidence>
<gene>
    <name evidence="1" type="ORF">nbrc107697_00680</name>
</gene>
<comment type="caution">
    <text evidence="1">The sequence shown here is derived from an EMBL/GenBank/DDBJ whole genome shotgun (WGS) entry which is preliminary data.</text>
</comment>
<dbReference type="Proteomes" id="UP000444980">
    <property type="component" value="Unassembled WGS sequence"/>
</dbReference>
<organism evidence="1 2">
    <name type="scientific">Gordonia crocea</name>
    <dbReference type="NCBI Taxonomy" id="589162"/>
    <lineage>
        <taxon>Bacteria</taxon>
        <taxon>Bacillati</taxon>
        <taxon>Actinomycetota</taxon>
        <taxon>Actinomycetes</taxon>
        <taxon>Mycobacteriales</taxon>
        <taxon>Gordoniaceae</taxon>
        <taxon>Gordonia</taxon>
    </lineage>
</organism>
<dbReference type="AlphaFoldDB" id="A0A7M4BQ68"/>
<accession>A0A7M4BQ68</accession>
<protein>
    <submittedName>
        <fullName evidence="1">Uncharacterized protein</fullName>
    </submittedName>
</protein>
<dbReference type="EMBL" id="BJOU01000001">
    <property type="protein sequence ID" value="GED96029.1"/>
    <property type="molecule type" value="Genomic_DNA"/>
</dbReference>
<evidence type="ECO:0000313" key="1">
    <source>
        <dbReference type="EMBL" id="GED96029.1"/>
    </source>
</evidence>